<proteinExistence type="predicted"/>
<name>A0A7J4XLW1_9BACE</name>
<evidence type="ECO:0000313" key="1">
    <source>
        <dbReference type="EMBL" id="KAA3767924.1"/>
    </source>
</evidence>
<sequence length="309" mass="36306">MQQNFTTAPIVGAATNMLSIFDKIEVRNEEKIAQIDRDFCEGQQRLLYATLDQLDVWYANFMKDAEQYKEEYKYSVTPEGRIEYRDPYRYSYDVETYKDFLFLPFKPINTIVEMRARAIQRFISSIISHFNKSYALSISAPEMDKKSLPANYRPVYMSYIDIVINHLGGKSFRQKAEDEITGRLLALYPDGGWKKPPIQKSKAITFYNIISFSSSHWEYYKEYQLDYSYSQNLEILCAALALFGDGRLNGGTRVIRDWKQDNISITDWYKLSTIKPIEMKFFKNGRIDVRFDSQNEAIECFNRLKLNTL</sequence>
<protein>
    <submittedName>
        <fullName evidence="1">Uncharacterized protein</fullName>
    </submittedName>
</protein>
<reference evidence="1 2" key="1">
    <citation type="journal article" date="2019" name="Nat. Med.">
        <title>A library of human gut bacterial isolates paired with longitudinal multiomics data enables mechanistic microbiome research.</title>
        <authorList>
            <person name="Poyet M."/>
            <person name="Groussin M."/>
            <person name="Gibbons S.M."/>
            <person name="Avila-Pacheco J."/>
            <person name="Jiang X."/>
            <person name="Kearney S.M."/>
            <person name="Perrotta A.R."/>
            <person name="Berdy B."/>
            <person name="Zhao S."/>
            <person name="Lieberman T.D."/>
            <person name="Swanson P.K."/>
            <person name="Smith M."/>
            <person name="Roesemann S."/>
            <person name="Alexander J.E."/>
            <person name="Rich S.A."/>
            <person name="Livny J."/>
            <person name="Vlamakis H."/>
            <person name="Clish C."/>
            <person name="Bullock K."/>
            <person name="Deik A."/>
            <person name="Scott J."/>
            <person name="Pierce K.A."/>
            <person name="Xavier R.J."/>
            <person name="Alm E.J."/>
        </authorList>
    </citation>
    <scope>NUCLEOTIDE SEQUENCE [LARGE SCALE GENOMIC DNA]</scope>
    <source>
        <strain evidence="1 2">BIOML-A10</strain>
    </source>
</reference>
<dbReference type="EMBL" id="VWMK01000004">
    <property type="protein sequence ID" value="KAA3767924.1"/>
    <property type="molecule type" value="Genomic_DNA"/>
</dbReference>
<dbReference type="AlphaFoldDB" id="A0A7J4XLW1"/>
<gene>
    <name evidence="1" type="ORF">F3F73_05890</name>
</gene>
<evidence type="ECO:0000313" key="2">
    <source>
        <dbReference type="Proteomes" id="UP000422221"/>
    </source>
</evidence>
<accession>A0A7J4XLW1</accession>
<dbReference type="RefSeq" id="WP_130058417.1">
    <property type="nucleotide sequence ID" value="NZ_RCXT01000003.1"/>
</dbReference>
<comment type="caution">
    <text evidence="1">The sequence shown here is derived from an EMBL/GenBank/DDBJ whole genome shotgun (WGS) entry which is preliminary data.</text>
</comment>
<dbReference type="Proteomes" id="UP000422221">
    <property type="component" value="Unassembled WGS sequence"/>
</dbReference>
<organism evidence="1 2">
    <name type="scientific">Bacteroides salyersiae</name>
    <dbReference type="NCBI Taxonomy" id="291644"/>
    <lineage>
        <taxon>Bacteria</taxon>
        <taxon>Pseudomonadati</taxon>
        <taxon>Bacteroidota</taxon>
        <taxon>Bacteroidia</taxon>
        <taxon>Bacteroidales</taxon>
        <taxon>Bacteroidaceae</taxon>
        <taxon>Bacteroides</taxon>
    </lineage>
</organism>